<dbReference type="RefSeq" id="WP_013243663.1">
    <property type="nucleotide sequence ID" value="NC_019908.1"/>
</dbReference>
<name>A0A3B6W131_BRAPL</name>
<proteinExistence type="predicted"/>
<evidence type="ECO:0000313" key="1">
    <source>
        <dbReference type="EMBL" id="AGA67469.1"/>
    </source>
</evidence>
<dbReference type="Gene3D" id="3.30.70.1230">
    <property type="entry name" value="Nucleotide cyclase"/>
    <property type="match status" value="1"/>
</dbReference>
<dbReference type="InterPro" id="IPR029787">
    <property type="entry name" value="Nucleotide_cyclase"/>
</dbReference>
<accession>A0A3B6W131</accession>
<protein>
    <recommendedName>
        <fullName evidence="3">Guanylate cyclase domain-containing protein</fullName>
    </recommendedName>
</protein>
<dbReference type="EMBL" id="CP002873">
    <property type="protein sequence ID" value="AGA67469.1"/>
    <property type="molecule type" value="Genomic_DNA"/>
</dbReference>
<dbReference type="AlphaFoldDB" id="A0A3B6W131"/>
<dbReference type="KEGG" id="bpip:BPP43_11615"/>
<evidence type="ECO:0000313" key="2">
    <source>
        <dbReference type="Proteomes" id="UP000010793"/>
    </source>
</evidence>
<dbReference type="Proteomes" id="UP000010793">
    <property type="component" value="Chromosome"/>
</dbReference>
<keyword evidence="2" id="KW-1185">Reference proteome</keyword>
<sequence length="220" mass="24797">MIIGKAQYEEYISNFTDKKVFFSINEGENYIKNTNASSVVLSLKLCNLYGALNTLKQKKLNSYLKDFYSKSLPIISNKYGGKVDQISAQYIVAVFSDNFKFRNTTYSDILKDAYSCAKELMSTLKANRYSVSISIAMGDLCFCQVSNTEVLFDEVVCMGEPMLLANELINMSTVNEILIPENISHMVYADKELRASWSIASQTCDFPGIGNCYIKKLIKL</sequence>
<gene>
    <name evidence="1" type="ORF">BPP43_11615</name>
</gene>
<reference evidence="1 2" key="1">
    <citation type="journal article" date="2013" name="Genome Announc.">
        <title>Complete Genome Sequence of the Porcine Strain Brachyspira pilosicoli P43/6/78(T.).</title>
        <authorList>
            <person name="Lin C."/>
            <person name="den Bakker H.C."/>
            <person name="Suzuki H."/>
            <person name="Lefebure T."/>
            <person name="Ponnala L."/>
            <person name="Sun Q."/>
            <person name="Stanhope M.J."/>
            <person name="Wiedmann M."/>
            <person name="Duhamel G.E."/>
        </authorList>
    </citation>
    <scope>NUCLEOTIDE SEQUENCE [LARGE SCALE GENOMIC DNA]</scope>
    <source>
        <strain evidence="1 2">P43/6/78</strain>
    </source>
</reference>
<organism evidence="1 2">
    <name type="scientific">Brachyspira pilosicoli P43/6/78</name>
    <dbReference type="NCBI Taxonomy" id="1042417"/>
    <lineage>
        <taxon>Bacteria</taxon>
        <taxon>Pseudomonadati</taxon>
        <taxon>Spirochaetota</taxon>
        <taxon>Spirochaetia</taxon>
        <taxon>Brachyspirales</taxon>
        <taxon>Brachyspiraceae</taxon>
        <taxon>Brachyspira</taxon>
    </lineage>
</organism>
<dbReference type="GeneID" id="56439281"/>
<evidence type="ECO:0008006" key="3">
    <source>
        <dbReference type="Google" id="ProtNLM"/>
    </source>
</evidence>
<dbReference type="SUPFAM" id="SSF55073">
    <property type="entry name" value="Nucleotide cyclase"/>
    <property type="match status" value="1"/>
</dbReference>